<keyword evidence="3" id="KW-1185">Reference proteome</keyword>
<dbReference type="OrthoDB" id="62093at2"/>
<dbReference type="InterPro" id="IPR036291">
    <property type="entry name" value="NAD(P)-bd_dom_sf"/>
</dbReference>
<sequence>MRVLLIGATGFLGGHVLDLLSATEGTTVVTAGRSPVAASAAHLRLDLGGDDVAGIGSVLAEASPDAVVNCAGATGGEPATLAAANATGPARLATAMLRVRPAARLVHLGSSAEYGRVPVGVPVTEDAPECPVGAYGLAKLGGTRAIEVARAAGLAAVTLRVFNPVGPGSAANSLSGRLVAELDRAIAEGDDVRLGPLGAERDFVDARDVARAVLAALEASTVDAPVLNVGSGSAVPSRVLAALFTGVAGFTGRVLEEAAGSARSADVPWQQADLRLVTTALGWRPGTDLAASVRDHWLATR</sequence>
<protein>
    <submittedName>
        <fullName evidence="2">NAD-dependent epimerase/dehydratase family protein</fullName>
    </submittedName>
</protein>
<dbReference type="RefSeq" id="WP_149849333.1">
    <property type="nucleotide sequence ID" value="NZ_VUOB01000018.1"/>
</dbReference>
<dbReference type="PANTHER" id="PTHR43245">
    <property type="entry name" value="BIFUNCTIONAL POLYMYXIN RESISTANCE PROTEIN ARNA"/>
    <property type="match status" value="1"/>
</dbReference>
<dbReference type="AlphaFoldDB" id="A0A5B2XHH0"/>
<dbReference type="InterPro" id="IPR001509">
    <property type="entry name" value="Epimerase_deHydtase"/>
</dbReference>
<feature type="domain" description="NAD-dependent epimerase/dehydratase" evidence="1">
    <location>
        <begin position="3"/>
        <end position="230"/>
    </location>
</feature>
<organism evidence="2 3">
    <name type="scientific">Solihabitans fulvus</name>
    <dbReference type="NCBI Taxonomy" id="1892852"/>
    <lineage>
        <taxon>Bacteria</taxon>
        <taxon>Bacillati</taxon>
        <taxon>Actinomycetota</taxon>
        <taxon>Actinomycetes</taxon>
        <taxon>Pseudonocardiales</taxon>
        <taxon>Pseudonocardiaceae</taxon>
        <taxon>Solihabitans</taxon>
    </lineage>
</organism>
<evidence type="ECO:0000259" key="1">
    <source>
        <dbReference type="Pfam" id="PF01370"/>
    </source>
</evidence>
<dbReference type="PANTHER" id="PTHR43245:SF13">
    <property type="entry name" value="UDP-D-APIOSE_UDP-D-XYLOSE SYNTHASE 2"/>
    <property type="match status" value="1"/>
</dbReference>
<comment type="caution">
    <text evidence="2">The sequence shown here is derived from an EMBL/GenBank/DDBJ whole genome shotgun (WGS) entry which is preliminary data.</text>
</comment>
<dbReference type="Proteomes" id="UP000323454">
    <property type="component" value="Unassembled WGS sequence"/>
</dbReference>
<accession>A0A5B2XHH0</accession>
<evidence type="ECO:0000313" key="3">
    <source>
        <dbReference type="Proteomes" id="UP000323454"/>
    </source>
</evidence>
<evidence type="ECO:0000313" key="2">
    <source>
        <dbReference type="EMBL" id="KAA2263257.1"/>
    </source>
</evidence>
<dbReference type="InterPro" id="IPR050177">
    <property type="entry name" value="Lipid_A_modif_metabolic_enz"/>
</dbReference>
<dbReference type="Gene3D" id="3.40.50.720">
    <property type="entry name" value="NAD(P)-binding Rossmann-like Domain"/>
    <property type="match status" value="1"/>
</dbReference>
<name>A0A5B2XHH0_9PSEU</name>
<dbReference type="SUPFAM" id="SSF51735">
    <property type="entry name" value="NAD(P)-binding Rossmann-fold domains"/>
    <property type="match status" value="1"/>
</dbReference>
<dbReference type="Pfam" id="PF01370">
    <property type="entry name" value="Epimerase"/>
    <property type="match status" value="1"/>
</dbReference>
<dbReference type="Gene3D" id="3.90.25.10">
    <property type="entry name" value="UDP-galactose 4-epimerase, domain 1"/>
    <property type="match status" value="1"/>
</dbReference>
<reference evidence="2 3" key="2">
    <citation type="submission" date="2019-09" db="EMBL/GenBank/DDBJ databases">
        <authorList>
            <person name="Jin C."/>
        </authorList>
    </citation>
    <scope>NUCLEOTIDE SEQUENCE [LARGE SCALE GENOMIC DNA]</scope>
    <source>
        <strain evidence="2 3">AN110305</strain>
    </source>
</reference>
<dbReference type="EMBL" id="VUOB01000018">
    <property type="protein sequence ID" value="KAA2263257.1"/>
    <property type="molecule type" value="Genomic_DNA"/>
</dbReference>
<proteinExistence type="predicted"/>
<reference evidence="2 3" key="1">
    <citation type="submission" date="2019-09" db="EMBL/GenBank/DDBJ databases">
        <title>Goodfellowia gen. nov., a new genus of the Pseudonocardineae related to Actinoalloteichus, containing Goodfellowia coeruleoviolacea gen. nov., comb. nov. gen. nov., comb. nov.</title>
        <authorList>
            <person name="Labeda D."/>
        </authorList>
    </citation>
    <scope>NUCLEOTIDE SEQUENCE [LARGE SCALE GENOMIC DNA]</scope>
    <source>
        <strain evidence="2 3">AN110305</strain>
    </source>
</reference>
<gene>
    <name evidence="2" type="ORF">F0L68_10600</name>
</gene>